<keyword evidence="1" id="KW-0472">Membrane</keyword>
<dbReference type="Proteomes" id="UP000826573">
    <property type="component" value="Unassembled WGS sequence"/>
</dbReference>
<comment type="caution">
    <text evidence="2">The sequence shown here is derived from an EMBL/GenBank/DDBJ whole genome shotgun (WGS) entry which is preliminary data.</text>
</comment>
<name>A0A9P8HI47_9HYPO</name>
<feature type="transmembrane region" description="Helical" evidence="1">
    <location>
        <begin position="339"/>
        <end position="364"/>
    </location>
</feature>
<reference evidence="2 3" key="1">
    <citation type="submission" date="2021-08" db="EMBL/GenBank/DDBJ databases">
        <title>The highly contiguous genome resource for Trichoderma semiorbis FJ059, a fungal antagonistic to plant pathogens.</title>
        <authorList>
            <person name="Liu T."/>
        </authorList>
    </citation>
    <scope>NUCLEOTIDE SEQUENCE [LARGE SCALE GENOMIC DNA]</scope>
    <source>
        <strain evidence="2 3">FJ059</strain>
    </source>
</reference>
<keyword evidence="3" id="KW-1185">Reference proteome</keyword>
<keyword evidence="1" id="KW-1133">Transmembrane helix</keyword>
<evidence type="ECO:0000313" key="2">
    <source>
        <dbReference type="EMBL" id="KAH0521882.1"/>
    </source>
</evidence>
<organism evidence="2 3">
    <name type="scientific">Trichoderma semiorbis</name>
    <dbReference type="NCBI Taxonomy" id="1491008"/>
    <lineage>
        <taxon>Eukaryota</taxon>
        <taxon>Fungi</taxon>
        <taxon>Dikarya</taxon>
        <taxon>Ascomycota</taxon>
        <taxon>Pezizomycotina</taxon>
        <taxon>Sordariomycetes</taxon>
        <taxon>Hypocreomycetidae</taxon>
        <taxon>Hypocreales</taxon>
        <taxon>Hypocreaceae</taxon>
        <taxon>Trichoderma</taxon>
    </lineage>
</organism>
<proteinExistence type="predicted"/>
<dbReference type="EMBL" id="JAIMJC010000007">
    <property type="protein sequence ID" value="KAH0521882.1"/>
    <property type="molecule type" value="Genomic_DNA"/>
</dbReference>
<sequence length="373" mass="42075">MELGTLGSSQITSPNDAILALCNVAEPVTSQFVAFRRFYHEMTHTDEQTGDISIYSGNPGLISHTAILRAVDILKSLCDEASGLEAFQQAAFPDCLPKEREVAARITARLAFMIDPSSRDIYSMLYRIENEDAYPVKWLPNQTFIQFFHAAFPTESVHCLQSNTECTDLIAWNLRKRLGIEIIPTNDLAEHLVYNPRRKTLAVFHQVEWLKAQVRYTAERNLEESIEMSFANGTLPPQLLFETLYTIYEILFPYVTDDESDALARELTSTYELHDSSDAAFDPNLIVWDGLFRTPPSFKLVYWTKRLRNLQAAVDHPPPSNDLVSWVERHTSERTALTVALIGLFLTAAFGLLSVLIGIAQLVVSLEQNKLGS</sequence>
<keyword evidence="1" id="KW-0812">Transmembrane</keyword>
<evidence type="ECO:0000256" key="1">
    <source>
        <dbReference type="SAM" id="Phobius"/>
    </source>
</evidence>
<evidence type="ECO:0000313" key="3">
    <source>
        <dbReference type="Proteomes" id="UP000826573"/>
    </source>
</evidence>
<protein>
    <submittedName>
        <fullName evidence="2">Uncharacterized protein</fullName>
    </submittedName>
</protein>
<gene>
    <name evidence="2" type="ORF">TsFJ059_005814</name>
</gene>
<accession>A0A9P8HI47</accession>
<dbReference type="AlphaFoldDB" id="A0A9P8HI47"/>